<protein>
    <recommendedName>
        <fullName evidence="2">Anti-sigma-W factor RsiW</fullName>
    </recommendedName>
</protein>
<dbReference type="KEGG" id="faf:OE104_12570"/>
<dbReference type="InterPro" id="IPR041916">
    <property type="entry name" value="Anti_sigma_zinc_sf"/>
</dbReference>
<reference evidence="5" key="1">
    <citation type="submission" date="2022-09" db="EMBL/GenBank/DDBJ databases">
        <title>Complete Genomes of Fervidibacillus albus and Fervidibacillus halotolerans isolated from tidal flat sediments.</title>
        <authorList>
            <person name="Kwon K.K."/>
            <person name="Yang S.-H."/>
            <person name="Park M.J."/>
            <person name="Oh H.-M."/>
        </authorList>
    </citation>
    <scope>NUCLEOTIDE SEQUENCE</scope>
    <source>
        <strain evidence="5">MEBiC13591</strain>
    </source>
</reference>
<evidence type="ECO:0000313" key="5">
    <source>
        <dbReference type="EMBL" id="WAA11355.1"/>
    </source>
</evidence>
<feature type="domain" description="Putative zinc-finger" evidence="4">
    <location>
        <begin position="1"/>
        <end position="27"/>
    </location>
</feature>
<organism evidence="5 6">
    <name type="scientific">Fervidibacillus albus</name>
    <dbReference type="NCBI Taxonomy" id="2980026"/>
    <lineage>
        <taxon>Bacteria</taxon>
        <taxon>Bacillati</taxon>
        <taxon>Bacillota</taxon>
        <taxon>Bacilli</taxon>
        <taxon>Bacillales</taxon>
        <taxon>Bacillaceae</taxon>
        <taxon>Fervidibacillus</taxon>
    </lineage>
</organism>
<keyword evidence="3" id="KW-1133">Transmembrane helix</keyword>
<name>A0A9E8RW48_9BACI</name>
<comment type="similarity">
    <text evidence="1">Belongs to the zinc-associated anti-sigma factor (ZAS) superfamily. Anti-sigma-W factor family.</text>
</comment>
<evidence type="ECO:0000313" key="6">
    <source>
        <dbReference type="Proteomes" id="UP001164718"/>
    </source>
</evidence>
<evidence type="ECO:0000259" key="4">
    <source>
        <dbReference type="Pfam" id="PF13490"/>
    </source>
</evidence>
<evidence type="ECO:0000256" key="1">
    <source>
        <dbReference type="ARBA" id="ARBA00024353"/>
    </source>
</evidence>
<gene>
    <name evidence="5" type="ORF">OE104_12570</name>
</gene>
<dbReference type="Pfam" id="PF13490">
    <property type="entry name" value="zf-HC2"/>
    <property type="match status" value="1"/>
</dbReference>
<dbReference type="Proteomes" id="UP001164718">
    <property type="component" value="Chromosome"/>
</dbReference>
<dbReference type="Gene3D" id="1.10.10.1320">
    <property type="entry name" value="Anti-sigma factor, zinc-finger domain"/>
    <property type="match status" value="1"/>
</dbReference>
<proteinExistence type="inferred from homology"/>
<keyword evidence="6" id="KW-1185">Reference proteome</keyword>
<keyword evidence="3" id="KW-0812">Transmembrane</keyword>
<accession>A0A9E8RW48</accession>
<keyword evidence="3" id="KW-0472">Membrane</keyword>
<evidence type="ECO:0000256" key="3">
    <source>
        <dbReference type="SAM" id="Phobius"/>
    </source>
</evidence>
<feature type="transmembrane region" description="Helical" evidence="3">
    <location>
        <begin position="79"/>
        <end position="98"/>
    </location>
</feature>
<evidence type="ECO:0000256" key="2">
    <source>
        <dbReference type="ARBA" id="ARBA00024438"/>
    </source>
</evidence>
<sequence>MHEYLDGDISSQHEKELREHLQTCSACKQQFEELEKTIALVQSTSHIQAPPGFTEKVLMNLPREKKNVSIKRWFGRHPFLTAAIIFFTLMTGSMISTWETDEQFTVTKHPDIIIENNTAIVPENVTITGDIVVKNGDILIAGKVEGNVTVINGKVIEDDKVDGGNYLASAGEVTGEIEEIDQVFEWLWFQIKDAMQKVLEE</sequence>
<dbReference type="EMBL" id="CP106878">
    <property type="protein sequence ID" value="WAA11355.1"/>
    <property type="molecule type" value="Genomic_DNA"/>
</dbReference>
<dbReference type="InterPro" id="IPR027383">
    <property type="entry name" value="Znf_put"/>
</dbReference>
<dbReference type="AlphaFoldDB" id="A0A9E8RW48"/>